<dbReference type="PANTHER" id="PTHR28055">
    <property type="entry name" value="ALTERED INHERITANCE OF MITOCHONDRIA PROTEIN 41, MITOCHONDRIAL"/>
    <property type="match status" value="1"/>
</dbReference>
<proteinExistence type="predicted"/>
<dbReference type="PANTHER" id="PTHR28055:SF1">
    <property type="entry name" value="ALTERED INHERITANCE OF MITOCHONDRIA PROTEIN 41, MITOCHONDRIAL"/>
    <property type="match status" value="1"/>
</dbReference>
<evidence type="ECO:0000313" key="1">
    <source>
        <dbReference type="EMBL" id="KFI90409.1"/>
    </source>
</evidence>
<dbReference type="EMBL" id="JGZL01000003">
    <property type="protein sequence ID" value="KFI90409.1"/>
    <property type="molecule type" value="Genomic_DNA"/>
</dbReference>
<dbReference type="InterPro" id="IPR042184">
    <property type="entry name" value="YqeY/Aim41_N"/>
</dbReference>
<dbReference type="InterPro" id="IPR003789">
    <property type="entry name" value="Asn/Gln_tRNA_amidoTrase-B-like"/>
</dbReference>
<dbReference type="AlphaFoldDB" id="A0A087D4F9"/>
<evidence type="ECO:0000313" key="2">
    <source>
        <dbReference type="Proteomes" id="UP000029078"/>
    </source>
</evidence>
<dbReference type="STRING" id="78346.BRUM_0173"/>
<organism evidence="1 2">
    <name type="scientific">Bifidobacterium ruminantium</name>
    <dbReference type="NCBI Taxonomy" id="78346"/>
    <lineage>
        <taxon>Bacteria</taxon>
        <taxon>Bacillati</taxon>
        <taxon>Actinomycetota</taxon>
        <taxon>Actinomycetes</taxon>
        <taxon>Bifidobacteriales</taxon>
        <taxon>Bifidobacteriaceae</taxon>
        <taxon>Bifidobacterium</taxon>
    </lineage>
</organism>
<comment type="caution">
    <text evidence="1">The sequence shown here is derived from an EMBL/GenBank/DDBJ whole genome shotgun (WGS) entry which is preliminary data.</text>
</comment>
<dbReference type="GO" id="GO:0016884">
    <property type="term" value="F:carbon-nitrogen ligase activity, with glutamine as amido-N-donor"/>
    <property type="evidence" value="ECO:0007669"/>
    <property type="project" value="InterPro"/>
</dbReference>
<reference evidence="1 2" key="1">
    <citation type="submission" date="2014-03" db="EMBL/GenBank/DDBJ databases">
        <title>Genomics of Bifidobacteria.</title>
        <authorList>
            <person name="Ventura M."/>
            <person name="Milani C."/>
            <person name="Lugli G.A."/>
        </authorList>
    </citation>
    <scope>NUCLEOTIDE SEQUENCE [LARGE SCALE GENOMIC DNA]</scope>
    <source>
        <strain evidence="1 2">LMG 21811</strain>
    </source>
</reference>
<keyword evidence="2" id="KW-1185">Reference proteome</keyword>
<dbReference type="InterPro" id="IPR023168">
    <property type="entry name" value="GatB_Yqey_C_2"/>
</dbReference>
<dbReference type="Gene3D" id="1.10.10.410">
    <property type="match status" value="1"/>
</dbReference>
<dbReference type="RefSeq" id="WP_026646086.1">
    <property type="nucleotide sequence ID" value="NZ_JGZL01000003.1"/>
</dbReference>
<protein>
    <submittedName>
        <fullName evidence="1">GatB/YqeY domain-containing protein</fullName>
    </submittedName>
</protein>
<dbReference type="Proteomes" id="UP000029078">
    <property type="component" value="Unassembled WGS sequence"/>
</dbReference>
<dbReference type="SUPFAM" id="SSF89095">
    <property type="entry name" value="GatB/YqeY motif"/>
    <property type="match status" value="1"/>
</dbReference>
<dbReference type="eggNOG" id="COG1610">
    <property type="taxonomic scope" value="Bacteria"/>
</dbReference>
<gene>
    <name evidence="1" type="ORF">BRUM_0173</name>
</gene>
<dbReference type="Pfam" id="PF09424">
    <property type="entry name" value="YqeY"/>
    <property type="match status" value="1"/>
</dbReference>
<sequence length="149" mass="15908">MSMKDTLKKAKIAAMKAKDKAKLNPINLTLADIQNMEIANGHEATDEEVLKVIQKGVKTRRETAKLYEDKGLADKAAPETAEADFLETFLPAGATDEDYAKAIADAMAEVQPAGPKDMGRVIKAARAALEGKTIDGGKLAGLVKAELNK</sequence>
<dbReference type="InterPro" id="IPR019004">
    <property type="entry name" value="YqeY/Aim41"/>
</dbReference>
<name>A0A087D4F9_BIFRU</name>
<dbReference type="Gene3D" id="1.10.1510.10">
    <property type="entry name" value="Uncharacterised protein YqeY/AIM41 PF09424, N-terminal domain"/>
    <property type="match status" value="1"/>
</dbReference>
<accession>A0A087D4F9</accession>